<organism evidence="2 3">
    <name type="scientific">Candidatus Phytoplasma rubi</name>
    <dbReference type="NCBI Taxonomy" id="399025"/>
    <lineage>
        <taxon>Bacteria</taxon>
        <taxon>Bacillati</taxon>
        <taxon>Mycoplasmatota</taxon>
        <taxon>Mollicutes</taxon>
        <taxon>Acholeplasmatales</taxon>
        <taxon>Acholeplasmataceae</taxon>
        <taxon>Candidatus Phytoplasma</taxon>
        <taxon>16SrV (Elm yellows group)</taxon>
    </lineage>
</organism>
<feature type="transmembrane region" description="Helical" evidence="1">
    <location>
        <begin position="31"/>
        <end position="51"/>
    </location>
</feature>
<keyword evidence="3" id="KW-1185">Reference proteome</keyword>
<protein>
    <submittedName>
        <fullName evidence="2">Uncharacterized protein</fullName>
    </submittedName>
</protein>
<evidence type="ECO:0000256" key="1">
    <source>
        <dbReference type="SAM" id="Phobius"/>
    </source>
</evidence>
<feature type="transmembrane region" description="Helical" evidence="1">
    <location>
        <begin position="5"/>
        <end position="25"/>
    </location>
</feature>
<keyword evidence="1" id="KW-0472">Membrane</keyword>
<reference evidence="2 3" key="1">
    <citation type="journal article" date="2023" name="Microbiol. Resour. Announc.">
        <title>Complete Genome of 'Candidatus Phytoplasma rubi' RS, a Phytopathogenic Bacterium Associated with Rubus Stunt Disease.</title>
        <authorList>
            <person name="Duckeck D."/>
            <person name="Zubert C."/>
            <person name="Bohm J.W."/>
            <person name="Carminati G."/>
            <person name="Schneider B."/>
            <person name="Kube M."/>
        </authorList>
    </citation>
    <scope>NUCLEOTIDE SEQUENCE [LARGE SCALE GENOMIC DNA]</scope>
    <source>
        <strain evidence="2 3">RS</strain>
    </source>
</reference>
<dbReference type="EMBL" id="CP114006">
    <property type="protein sequence ID" value="WAN63108.1"/>
    <property type="molecule type" value="Genomic_DNA"/>
</dbReference>
<sequence length="90" mass="10569">MIFNIFKHVTILFIVFICIVNSFSIKSIHSFFNNIASSFVVFIYVMNSFTIKLIKNVFNRCTSIFIVFLNNFISVIVNKFFLVVFIVFSF</sequence>
<keyword evidence="1" id="KW-1133">Transmembrane helix</keyword>
<feature type="transmembrane region" description="Helical" evidence="1">
    <location>
        <begin position="63"/>
        <end position="88"/>
    </location>
</feature>
<evidence type="ECO:0000313" key="2">
    <source>
        <dbReference type="EMBL" id="WAN63108.1"/>
    </source>
</evidence>
<evidence type="ECO:0000313" key="3">
    <source>
        <dbReference type="Proteomes" id="UP001164727"/>
    </source>
</evidence>
<dbReference type="Proteomes" id="UP001164727">
    <property type="component" value="Chromosome"/>
</dbReference>
<keyword evidence="1" id="KW-0812">Transmembrane</keyword>
<proteinExistence type="predicted"/>
<gene>
    <name evidence="2" type="ORF">RS022_01050</name>
</gene>
<name>A0ABY7BRN6_9MOLU</name>
<accession>A0ABY7BRN6</accession>